<keyword evidence="1" id="KW-0812">Transmembrane</keyword>
<keyword evidence="1" id="KW-1133">Transmembrane helix</keyword>
<proteinExistence type="predicted"/>
<reference evidence="3" key="1">
    <citation type="submission" date="2017-09" db="EMBL/GenBank/DDBJ databases">
        <title>Depth-based differentiation of microbial function through sediment-hosted aquifers and enrichment of novel symbionts in the deep terrestrial subsurface.</title>
        <authorList>
            <person name="Probst A.J."/>
            <person name="Ladd B."/>
            <person name="Jarett J.K."/>
            <person name="Geller-Mcgrath D.E."/>
            <person name="Sieber C.M.K."/>
            <person name="Emerson J.B."/>
            <person name="Anantharaman K."/>
            <person name="Thomas B.C."/>
            <person name="Malmstrom R."/>
            <person name="Stieglmeier M."/>
            <person name="Klingl A."/>
            <person name="Woyke T."/>
            <person name="Ryan C.M."/>
            <person name="Banfield J.F."/>
        </authorList>
    </citation>
    <scope>NUCLEOTIDE SEQUENCE [LARGE SCALE GENOMIC DNA]</scope>
</reference>
<evidence type="ECO:0000313" key="3">
    <source>
        <dbReference type="Proteomes" id="UP000229574"/>
    </source>
</evidence>
<name>A0A2H0WYP4_9BACT</name>
<dbReference type="EMBL" id="PEYY01000113">
    <property type="protein sequence ID" value="PIS17784.1"/>
    <property type="molecule type" value="Genomic_DNA"/>
</dbReference>
<evidence type="ECO:0000313" key="2">
    <source>
        <dbReference type="EMBL" id="PIS17784.1"/>
    </source>
</evidence>
<feature type="transmembrane region" description="Helical" evidence="1">
    <location>
        <begin position="48"/>
        <end position="67"/>
    </location>
</feature>
<accession>A0A2H0WYP4</accession>
<gene>
    <name evidence="2" type="ORF">COT54_02810</name>
</gene>
<dbReference type="Proteomes" id="UP000229574">
    <property type="component" value="Unassembled WGS sequence"/>
</dbReference>
<keyword evidence="1" id="KW-0472">Membrane</keyword>
<dbReference type="AlphaFoldDB" id="A0A2H0WYP4"/>
<protein>
    <submittedName>
        <fullName evidence="2">Uncharacterized protein</fullName>
    </submittedName>
</protein>
<sequence length="70" mass="8001">MARKKTRAEKIESGYRLQNFRMVASERTVAKDASEFGYLSSEYVVKDLIKTLVYTMVIVGLLVWAKIKIG</sequence>
<comment type="caution">
    <text evidence="2">The sequence shown here is derived from an EMBL/GenBank/DDBJ whole genome shotgun (WGS) entry which is preliminary data.</text>
</comment>
<organism evidence="2 3">
    <name type="scientific">Candidatus Collierbacteria bacterium CG09_land_8_20_14_0_10_46_12</name>
    <dbReference type="NCBI Taxonomy" id="1974533"/>
    <lineage>
        <taxon>Bacteria</taxon>
        <taxon>Candidatus Collieribacteriota</taxon>
    </lineage>
</organism>
<evidence type="ECO:0000256" key="1">
    <source>
        <dbReference type="SAM" id="Phobius"/>
    </source>
</evidence>